<sequence length="72" mass="8084">MGMESMSLSNGATTIISSGSDLISRHFCRWSSSSRLDVCNEQCRRPNVQWQFFVWPGKASIWCARECLAPGL</sequence>
<keyword evidence="2" id="KW-1185">Reference proteome</keyword>
<name>A0AAV6UVL0_9ARAC</name>
<dbReference type="Proteomes" id="UP000827092">
    <property type="component" value="Unassembled WGS sequence"/>
</dbReference>
<comment type="caution">
    <text evidence="1">The sequence shown here is derived from an EMBL/GenBank/DDBJ whole genome shotgun (WGS) entry which is preliminary data.</text>
</comment>
<organism evidence="1 2">
    <name type="scientific">Oedothorax gibbosus</name>
    <dbReference type="NCBI Taxonomy" id="931172"/>
    <lineage>
        <taxon>Eukaryota</taxon>
        <taxon>Metazoa</taxon>
        <taxon>Ecdysozoa</taxon>
        <taxon>Arthropoda</taxon>
        <taxon>Chelicerata</taxon>
        <taxon>Arachnida</taxon>
        <taxon>Araneae</taxon>
        <taxon>Araneomorphae</taxon>
        <taxon>Entelegynae</taxon>
        <taxon>Araneoidea</taxon>
        <taxon>Linyphiidae</taxon>
        <taxon>Erigoninae</taxon>
        <taxon>Oedothorax</taxon>
    </lineage>
</organism>
<accession>A0AAV6UVL0</accession>
<protein>
    <submittedName>
        <fullName evidence="1">Uncharacterized protein</fullName>
    </submittedName>
</protein>
<dbReference type="AlphaFoldDB" id="A0AAV6UVL0"/>
<reference evidence="1 2" key="1">
    <citation type="journal article" date="2022" name="Nat. Ecol. Evol.">
        <title>A masculinizing supergene underlies an exaggerated male reproductive morph in a spider.</title>
        <authorList>
            <person name="Hendrickx F."/>
            <person name="De Corte Z."/>
            <person name="Sonet G."/>
            <person name="Van Belleghem S.M."/>
            <person name="Kostlbacher S."/>
            <person name="Vangestel C."/>
        </authorList>
    </citation>
    <scope>NUCLEOTIDE SEQUENCE [LARGE SCALE GENOMIC DNA]</scope>
    <source>
        <strain evidence="1">W744_W776</strain>
    </source>
</reference>
<gene>
    <name evidence="1" type="ORF">JTE90_001213</name>
</gene>
<proteinExistence type="predicted"/>
<evidence type="ECO:0000313" key="1">
    <source>
        <dbReference type="EMBL" id="KAG8187839.1"/>
    </source>
</evidence>
<dbReference type="EMBL" id="JAFNEN010000258">
    <property type="protein sequence ID" value="KAG8187839.1"/>
    <property type="molecule type" value="Genomic_DNA"/>
</dbReference>
<evidence type="ECO:0000313" key="2">
    <source>
        <dbReference type="Proteomes" id="UP000827092"/>
    </source>
</evidence>